<keyword evidence="11" id="KW-0808">Transferase</keyword>
<evidence type="ECO:0000256" key="6">
    <source>
        <dbReference type="ARBA" id="ARBA00030980"/>
    </source>
</evidence>
<evidence type="ECO:0000313" key="11">
    <source>
        <dbReference type="EMBL" id="KAF2758901.1"/>
    </source>
</evidence>
<gene>
    <name evidence="11" type="ORF">EJ05DRAFT_531359</name>
</gene>
<comment type="subunit">
    <text evidence="2">Component of the EKC/KEOPS complex composed of at least BUD32, CGI121, GON7, KAE1 and PCC1; the whole complex dimerizes.</text>
</comment>
<evidence type="ECO:0000256" key="2">
    <source>
        <dbReference type="ARBA" id="ARBA00011534"/>
    </source>
</evidence>
<evidence type="ECO:0000259" key="10">
    <source>
        <dbReference type="PROSITE" id="PS50011"/>
    </source>
</evidence>
<evidence type="ECO:0000313" key="12">
    <source>
        <dbReference type="Proteomes" id="UP000799437"/>
    </source>
</evidence>
<dbReference type="GO" id="GO:0005524">
    <property type="term" value="F:ATP binding"/>
    <property type="evidence" value="ECO:0007669"/>
    <property type="project" value="InterPro"/>
</dbReference>
<dbReference type="PROSITE" id="PS50011">
    <property type="entry name" value="PROTEIN_KINASE_DOM"/>
    <property type="match status" value="1"/>
</dbReference>
<evidence type="ECO:0000256" key="8">
    <source>
        <dbReference type="ARBA" id="ARBA00047899"/>
    </source>
</evidence>
<reference evidence="11" key="1">
    <citation type="journal article" date="2020" name="Stud. Mycol.">
        <title>101 Dothideomycetes genomes: a test case for predicting lifestyles and emergence of pathogens.</title>
        <authorList>
            <person name="Haridas S."/>
            <person name="Albert R."/>
            <person name="Binder M."/>
            <person name="Bloem J."/>
            <person name="Labutti K."/>
            <person name="Salamov A."/>
            <person name="Andreopoulos B."/>
            <person name="Baker S."/>
            <person name="Barry K."/>
            <person name="Bills G."/>
            <person name="Bluhm B."/>
            <person name="Cannon C."/>
            <person name="Castanera R."/>
            <person name="Culley D."/>
            <person name="Daum C."/>
            <person name="Ezra D."/>
            <person name="Gonzalez J."/>
            <person name="Henrissat B."/>
            <person name="Kuo A."/>
            <person name="Liang C."/>
            <person name="Lipzen A."/>
            <person name="Lutzoni F."/>
            <person name="Magnuson J."/>
            <person name="Mondo S."/>
            <person name="Nolan M."/>
            <person name="Ohm R."/>
            <person name="Pangilinan J."/>
            <person name="Park H.-J."/>
            <person name="Ramirez L."/>
            <person name="Alfaro M."/>
            <person name="Sun H."/>
            <person name="Tritt A."/>
            <person name="Yoshinaga Y."/>
            <person name="Zwiers L.-H."/>
            <person name="Turgeon B."/>
            <person name="Goodwin S."/>
            <person name="Spatafora J."/>
            <person name="Crous P."/>
            <person name="Grigoriev I."/>
        </authorList>
    </citation>
    <scope>NUCLEOTIDE SEQUENCE</scope>
    <source>
        <strain evidence="11">CBS 121739</strain>
    </source>
</reference>
<dbReference type="EC" id="2.7.11.1" evidence="3"/>
<evidence type="ECO:0000256" key="1">
    <source>
        <dbReference type="ARBA" id="ARBA00003747"/>
    </source>
</evidence>
<evidence type="ECO:0000256" key="5">
    <source>
        <dbReference type="ARBA" id="ARBA00019973"/>
    </source>
</evidence>
<comment type="catalytic activity">
    <reaction evidence="8">
        <text>L-threonyl-[protein] + ATP = O-phospho-L-threonyl-[protein] + ADP + H(+)</text>
        <dbReference type="Rhea" id="RHEA:46608"/>
        <dbReference type="Rhea" id="RHEA-COMP:11060"/>
        <dbReference type="Rhea" id="RHEA-COMP:11605"/>
        <dbReference type="ChEBI" id="CHEBI:15378"/>
        <dbReference type="ChEBI" id="CHEBI:30013"/>
        <dbReference type="ChEBI" id="CHEBI:30616"/>
        <dbReference type="ChEBI" id="CHEBI:61977"/>
        <dbReference type="ChEBI" id="CHEBI:456216"/>
        <dbReference type="EC" id="2.7.11.1"/>
    </reaction>
</comment>
<dbReference type="InterPro" id="IPR000719">
    <property type="entry name" value="Prot_kinase_dom"/>
</dbReference>
<feature type="domain" description="Protein kinase" evidence="10">
    <location>
        <begin position="28"/>
        <end position="332"/>
    </location>
</feature>
<comment type="function">
    <text evidence="1">Component of the EKC/KEOPS complex that is required for the formation of a threonylcarbamoyl group on adenosine at position 37 (t(6)A37) in tRNAs that read codons beginning with adenine. The complex is probably involved in the transfer of the threonylcarbamoyl moiety of threonylcarbamoyl-AMP (TC-AMP) to the N6 group of A37. BUD32 has ATPase activity in the context of the EKC/KEOPS complex and likely plays a supporting role to the catalytic subunit KAE1. The EKC/KEOPS complex also promotes both telomere uncapping and telomere elongation. The complex is required for efficient recruitment of transcriptional coactivators.</text>
</comment>
<evidence type="ECO:0000256" key="3">
    <source>
        <dbReference type="ARBA" id="ARBA00012513"/>
    </source>
</evidence>
<dbReference type="AlphaFoldDB" id="A0A6A6WCS0"/>
<dbReference type="PROSITE" id="PS00109">
    <property type="entry name" value="PROTEIN_KINASE_TYR"/>
    <property type="match status" value="1"/>
</dbReference>
<dbReference type="Proteomes" id="UP000799437">
    <property type="component" value="Unassembled WGS sequence"/>
</dbReference>
<dbReference type="GeneID" id="54490076"/>
<comment type="catalytic activity">
    <reaction evidence="9">
        <text>L-seryl-[protein] + ATP = O-phospho-L-seryl-[protein] + ADP + H(+)</text>
        <dbReference type="Rhea" id="RHEA:17989"/>
        <dbReference type="Rhea" id="RHEA-COMP:9863"/>
        <dbReference type="Rhea" id="RHEA-COMP:11604"/>
        <dbReference type="ChEBI" id="CHEBI:15378"/>
        <dbReference type="ChEBI" id="CHEBI:29999"/>
        <dbReference type="ChEBI" id="CHEBI:30616"/>
        <dbReference type="ChEBI" id="CHEBI:83421"/>
        <dbReference type="ChEBI" id="CHEBI:456216"/>
        <dbReference type="EC" id="2.7.11.1"/>
    </reaction>
</comment>
<dbReference type="InterPro" id="IPR011009">
    <property type="entry name" value="Kinase-like_dom_sf"/>
</dbReference>
<dbReference type="OrthoDB" id="4062651at2759"/>
<dbReference type="SMART" id="SM00220">
    <property type="entry name" value="S_TKc"/>
    <property type="match status" value="1"/>
</dbReference>
<keyword evidence="11" id="KW-0418">Kinase</keyword>
<evidence type="ECO:0000256" key="9">
    <source>
        <dbReference type="ARBA" id="ARBA00048679"/>
    </source>
</evidence>
<dbReference type="RefSeq" id="XP_033601352.1">
    <property type="nucleotide sequence ID" value="XM_033749022.1"/>
</dbReference>
<keyword evidence="12" id="KW-1185">Reference proteome</keyword>
<proteinExistence type="predicted"/>
<dbReference type="EMBL" id="ML996570">
    <property type="protein sequence ID" value="KAF2758901.1"/>
    <property type="molecule type" value="Genomic_DNA"/>
</dbReference>
<name>A0A6A6WCS0_9PEZI</name>
<dbReference type="Gene3D" id="1.10.510.10">
    <property type="entry name" value="Transferase(Phosphotransferase) domain 1"/>
    <property type="match status" value="1"/>
</dbReference>
<protein>
    <recommendedName>
        <fullName evidence="5">EKC/KEOPS complex subunit BUD32</fullName>
        <ecNumber evidence="3">2.7.11.1</ecNumber>
    </recommendedName>
    <alternativeName>
        <fullName evidence="6 7">Atypical Serine/threonine protein kinase BUD32</fullName>
    </alternativeName>
    <alternativeName>
        <fullName evidence="4">EKC/KEOPS complex subunit bud32</fullName>
    </alternativeName>
</protein>
<organism evidence="11 12">
    <name type="scientific">Pseudovirgaria hyperparasitica</name>
    <dbReference type="NCBI Taxonomy" id="470096"/>
    <lineage>
        <taxon>Eukaryota</taxon>
        <taxon>Fungi</taxon>
        <taxon>Dikarya</taxon>
        <taxon>Ascomycota</taxon>
        <taxon>Pezizomycotina</taxon>
        <taxon>Dothideomycetes</taxon>
        <taxon>Dothideomycetes incertae sedis</taxon>
        <taxon>Acrospermales</taxon>
        <taxon>Acrospermaceae</taxon>
        <taxon>Pseudovirgaria</taxon>
    </lineage>
</organism>
<evidence type="ECO:0000256" key="7">
    <source>
        <dbReference type="ARBA" id="ARBA00033194"/>
    </source>
</evidence>
<dbReference type="GO" id="GO:0004674">
    <property type="term" value="F:protein serine/threonine kinase activity"/>
    <property type="evidence" value="ECO:0007669"/>
    <property type="project" value="UniProtKB-EC"/>
</dbReference>
<evidence type="ECO:0000256" key="4">
    <source>
        <dbReference type="ARBA" id="ARBA00013948"/>
    </source>
</evidence>
<dbReference type="InterPro" id="IPR008266">
    <property type="entry name" value="Tyr_kinase_AS"/>
</dbReference>
<dbReference type="SUPFAM" id="SSF56112">
    <property type="entry name" value="Protein kinase-like (PK-like)"/>
    <property type="match status" value="1"/>
</dbReference>
<accession>A0A6A6WCS0</accession>
<sequence>MSLVDSNCNFRNEVQHLRATYERKRNSTNLYPPVGRPVYGIEVRAVDDIDQHTFWYELEDSKNLQCIRLYDIPGTLSGDILRLNKQLPTMSNEKNYEIQGDKIVPLETVPTPRRFESDAENLTSELCKLPEIAVDPDKHFVKQGKYRSEIRNLLTCQGGSCPGVPISPHIIQLLGKSADGHLVFEKQNPRYILAFVHDFCRYRSWILQIITGLAALHSVGIVHRDLRIDNLVFSTDATRVWIIDLEGRWGNWRAPEVSDGAGLDAGWTEMSDIYDLGSLIKDMIYGNVPLTLQVDWDAPTLLKPVVEACTRDSPSDRPSLSRLHDMVTGIAA</sequence>